<proteinExistence type="predicted"/>
<evidence type="ECO:0000313" key="3">
    <source>
        <dbReference type="Proteomes" id="UP000244093"/>
    </source>
</evidence>
<sequence>MEINITAFQIPGLTITLMEILYLIVTVVIALSIRFFLNWLLSGIASRGVISLGTKSFVSRVIDIATLVVIVLGFVSIITASLTPYMVVLIIGVLTFVIFYHEIREFSAFINIQLLKLKKNLWVEIYLPGIDRPLIGRILDITPFNAVLEDILGNKVHIANSVLVNSVFRERQPHVVLRVKITSSSNPNERLDLKKITDEVKKAAADVLFRVESDGVMIKSIREDSVELILNIVPVKPPVKVGDIYKLVEAVYKALNGYNPEVEVTRTV</sequence>
<comment type="caution">
    <text evidence="2">The sequence shown here is derived from an EMBL/GenBank/DDBJ whole genome shotgun (WGS) entry which is preliminary data.</text>
</comment>
<feature type="transmembrane region" description="Helical" evidence="1">
    <location>
        <begin position="85"/>
        <end position="103"/>
    </location>
</feature>
<name>A0A2R7Y414_9CREN</name>
<feature type="transmembrane region" description="Helical" evidence="1">
    <location>
        <begin position="61"/>
        <end position="79"/>
    </location>
</feature>
<protein>
    <recommendedName>
        <fullName evidence="4">Mechanosensitive ion channel protein MscS</fullName>
    </recommendedName>
</protein>
<organism evidence="2 3">
    <name type="scientific">Zestosphaera tikiterensis</name>
    <dbReference type="NCBI Taxonomy" id="1973259"/>
    <lineage>
        <taxon>Archaea</taxon>
        <taxon>Thermoproteota</taxon>
        <taxon>Thermoprotei</taxon>
        <taxon>Desulfurococcales</taxon>
        <taxon>Desulfurococcaceae</taxon>
        <taxon>Zestosphaera</taxon>
    </lineage>
</organism>
<evidence type="ECO:0008006" key="4">
    <source>
        <dbReference type="Google" id="ProtNLM"/>
    </source>
</evidence>
<feature type="transmembrane region" description="Helical" evidence="1">
    <location>
        <begin position="20"/>
        <end position="41"/>
    </location>
</feature>
<gene>
    <name evidence="2" type="ORF">B7O98_06440</name>
</gene>
<reference evidence="2 3" key="1">
    <citation type="journal article" date="2018" name="Syst. Appl. Microbiol.">
        <title>A new symbiotic nanoarchaeote (Candidatus Nanoclepta minutus) and its host (Zestosphaera tikiterensis gen. nov., sp. nov.) from a New Zealand hot spring.</title>
        <authorList>
            <person name="St John E."/>
            <person name="Liu Y."/>
            <person name="Podar M."/>
            <person name="Stott M.B."/>
            <person name="Meneghin J."/>
            <person name="Chen Z."/>
            <person name="Lagutin K."/>
            <person name="Mitchell K."/>
            <person name="Reysenbach A.L."/>
        </authorList>
    </citation>
    <scope>NUCLEOTIDE SEQUENCE [LARGE SCALE GENOMIC DNA]</scope>
    <source>
        <strain evidence="2">NZ3</strain>
    </source>
</reference>
<evidence type="ECO:0000256" key="1">
    <source>
        <dbReference type="SAM" id="Phobius"/>
    </source>
</evidence>
<evidence type="ECO:0000313" key="2">
    <source>
        <dbReference type="EMBL" id="PUA32296.1"/>
    </source>
</evidence>
<keyword evidence="1" id="KW-0472">Membrane</keyword>
<dbReference type="Proteomes" id="UP000244093">
    <property type="component" value="Unassembled WGS sequence"/>
</dbReference>
<accession>A0A2R7Y414</accession>
<keyword evidence="1" id="KW-0812">Transmembrane</keyword>
<dbReference type="AlphaFoldDB" id="A0A2R7Y414"/>
<keyword evidence="1" id="KW-1133">Transmembrane helix</keyword>
<dbReference type="EMBL" id="NBVN01000004">
    <property type="protein sequence ID" value="PUA32296.1"/>
    <property type="molecule type" value="Genomic_DNA"/>
</dbReference>